<comment type="caution">
    <text evidence="2">The sequence shown here is derived from an EMBL/GenBank/DDBJ whole genome shotgun (WGS) entry which is preliminary data.</text>
</comment>
<evidence type="ECO:0000313" key="3">
    <source>
        <dbReference type="Proteomes" id="UP001451303"/>
    </source>
</evidence>
<evidence type="ECO:0008006" key="4">
    <source>
        <dbReference type="Google" id="ProtNLM"/>
    </source>
</evidence>
<evidence type="ECO:0000256" key="1">
    <source>
        <dbReference type="SAM" id="Phobius"/>
    </source>
</evidence>
<dbReference type="Proteomes" id="UP001451303">
    <property type="component" value="Unassembled WGS sequence"/>
</dbReference>
<keyword evidence="1" id="KW-1133">Transmembrane helix</keyword>
<keyword evidence="1" id="KW-0812">Transmembrane</keyword>
<evidence type="ECO:0000313" key="2">
    <source>
        <dbReference type="EMBL" id="KAL0467690.1"/>
    </source>
</evidence>
<protein>
    <recommendedName>
        <fullName evidence="4">Secreted protein</fullName>
    </recommendedName>
</protein>
<dbReference type="EMBL" id="JAVLET010000009">
    <property type="protein sequence ID" value="KAL0467690.1"/>
    <property type="molecule type" value="Genomic_DNA"/>
</dbReference>
<name>A0ABR3D4R7_NEUIN</name>
<accession>A0ABR3D4R7</accession>
<keyword evidence="3" id="KW-1185">Reference proteome</keyword>
<sequence length="94" mass="11020">MKSIRRCIHITIRIMFGHIWLCLLVARPFVLFVFFSQKSIPGVCQDSEHSAFISAFRIIRLSFLRIVMVRPNMINLQQSVATTRLPPRTPRHWA</sequence>
<proteinExistence type="predicted"/>
<organism evidence="2 3">
    <name type="scientific">Neurospora intermedia</name>
    <dbReference type="NCBI Taxonomy" id="5142"/>
    <lineage>
        <taxon>Eukaryota</taxon>
        <taxon>Fungi</taxon>
        <taxon>Dikarya</taxon>
        <taxon>Ascomycota</taxon>
        <taxon>Pezizomycotina</taxon>
        <taxon>Sordariomycetes</taxon>
        <taxon>Sordariomycetidae</taxon>
        <taxon>Sordariales</taxon>
        <taxon>Sordariaceae</taxon>
        <taxon>Neurospora</taxon>
    </lineage>
</organism>
<reference evidence="2 3" key="1">
    <citation type="submission" date="2023-09" db="EMBL/GenBank/DDBJ databases">
        <title>Multi-omics analysis of a traditional fermented food reveals byproduct-associated fungal strains for waste-to-food upcycling.</title>
        <authorList>
            <consortium name="Lawrence Berkeley National Laboratory"/>
            <person name="Rekdal V.M."/>
            <person name="Villalobos-Escobedo J.M."/>
            <person name="Rodriguez-Valeron N."/>
            <person name="Garcia M.O."/>
            <person name="Vasquez D.P."/>
            <person name="Damayanti I."/>
            <person name="Sorensen P.M."/>
            <person name="Baidoo E.E."/>
            <person name="De Carvalho A.C."/>
            <person name="Riley R."/>
            <person name="Lipzen A."/>
            <person name="He G."/>
            <person name="Yan M."/>
            <person name="Haridas S."/>
            <person name="Daum C."/>
            <person name="Yoshinaga Y."/>
            <person name="Ng V."/>
            <person name="Grigoriev I.V."/>
            <person name="Munk R."/>
            <person name="Nuraida L."/>
            <person name="Wijaya C.H."/>
            <person name="Morales P.-C."/>
            <person name="Keasling J.D."/>
        </authorList>
    </citation>
    <scope>NUCLEOTIDE SEQUENCE [LARGE SCALE GENOMIC DNA]</scope>
    <source>
        <strain evidence="2 3">FGSC 2613</strain>
    </source>
</reference>
<gene>
    <name evidence="2" type="ORF">QR685DRAFT_533099</name>
</gene>
<feature type="transmembrane region" description="Helical" evidence="1">
    <location>
        <begin position="12"/>
        <end position="35"/>
    </location>
</feature>
<keyword evidence="1" id="KW-0472">Membrane</keyword>